<keyword evidence="1" id="KW-1133">Transmembrane helix</keyword>
<protein>
    <recommendedName>
        <fullName evidence="2">DUF6533 domain-containing protein</fullName>
    </recommendedName>
</protein>
<organism evidence="3 4">
    <name type="scientific">Tetrapyrgos nigripes</name>
    <dbReference type="NCBI Taxonomy" id="182062"/>
    <lineage>
        <taxon>Eukaryota</taxon>
        <taxon>Fungi</taxon>
        <taxon>Dikarya</taxon>
        <taxon>Basidiomycota</taxon>
        <taxon>Agaricomycotina</taxon>
        <taxon>Agaricomycetes</taxon>
        <taxon>Agaricomycetidae</taxon>
        <taxon>Agaricales</taxon>
        <taxon>Marasmiineae</taxon>
        <taxon>Marasmiaceae</taxon>
        <taxon>Tetrapyrgos</taxon>
    </lineage>
</organism>
<evidence type="ECO:0000259" key="2">
    <source>
        <dbReference type="Pfam" id="PF20151"/>
    </source>
</evidence>
<evidence type="ECO:0000256" key="1">
    <source>
        <dbReference type="SAM" id="Phobius"/>
    </source>
</evidence>
<feature type="transmembrane region" description="Helical" evidence="1">
    <location>
        <begin position="235"/>
        <end position="256"/>
    </location>
</feature>
<dbReference type="OrthoDB" id="3349377at2759"/>
<feature type="transmembrane region" description="Helical" evidence="1">
    <location>
        <begin position="120"/>
        <end position="143"/>
    </location>
</feature>
<proteinExistence type="predicted"/>
<feature type="transmembrane region" description="Helical" evidence="1">
    <location>
        <begin position="163"/>
        <end position="186"/>
    </location>
</feature>
<feature type="domain" description="DUF6533" evidence="2">
    <location>
        <begin position="18"/>
        <end position="62"/>
    </location>
</feature>
<keyword evidence="1" id="KW-0812">Transmembrane</keyword>
<reference evidence="3 4" key="1">
    <citation type="journal article" date="2020" name="ISME J.">
        <title>Uncovering the hidden diversity of litter-decomposition mechanisms in mushroom-forming fungi.</title>
        <authorList>
            <person name="Floudas D."/>
            <person name="Bentzer J."/>
            <person name="Ahren D."/>
            <person name="Johansson T."/>
            <person name="Persson P."/>
            <person name="Tunlid A."/>
        </authorList>
    </citation>
    <scope>NUCLEOTIDE SEQUENCE [LARGE SCALE GENOMIC DNA]</scope>
    <source>
        <strain evidence="3 4">CBS 291.85</strain>
    </source>
</reference>
<name>A0A8H5LPS6_9AGAR</name>
<dbReference type="Proteomes" id="UP000559256">
    <property type="component" value="Unassembled WGS sequence"/>
</dbReference>
<accession>A0A8H5LPS6</accession>
<keyword evidence="1" id="KW-0472">Membrane</keyword>
<keyword evidence="4" id="KW-1185">Reference proteome</keyword>
<dbReference type="InterPro" id="IPR045340">
    <property type="entry name" value="DUF6533"/>
</dbReference>
<evidence type="ECO:0000313" key="4">
    <source>
        <dbReference type="Proteomes" id="UP000559256"/>
    </source>
</evidence>
<dbReference type="Pfam" id="PF20151">
    <property type="entry name" value="DUF6533"/>
    <property type="match status" value="1"/>
</dbReference>
<comment type="caution">
    <text evidence="3">The sequence shown here is derived from an EMBL/GenBank/DDBJ whole genome shotgun (WGS) entry which is preliminary data.</text>
</comment>
<evidence type="ECO:0000313" key="3">
    <source>
        <dbReference type="EMBL" id="KAF5364926.1"/>
    </source>
</evidence>
<feature type="transmembrane region" description="Helical" evidence="1">
    <location>
        <begin position="89"/>
        <end position="113"/>
    </location>
</feature>
<dbReference type="AlphaFoldDB" id="A0A8H5LPS6"/>
<feature type="transmembrane region" description="Helical" evidence="1">
    <location>
        <begin position="206"/>
        <end position="229"/>
    </location>
</feature>
<sequence>MAVPNIDKVIQQINWHGYFDIAGSALMLWDYLLTFNDEVEYIWRQPKTRVTLLFTINRYLIFVQQVVTCYGHISNNVSLQLCIYMLGDFLVFSSVFSFLILDLIILLCVGAMYSNSKKLLYPLLLLQLLCVGASISVLVVIGAKSNGSVSLGPSIHRCTRYTRFSLTFLFWIPVILYQSVTLSLVLKKLWDHLHNSQTSNPLMKMILKKIMVFLGVLLSLALINCILSTNPDPPVTTLLNSITAVIVSLLGNRMLFSLRAYNTKNEFSGTFGVSGISLSDISGEMQFEDGINRSGVDSEVGSYWEAQTRTQASHMHVPLSPVPEEIVDVRTARNKSKVYRISQQEITSSSTASV</sequence>
<dbReference type="EMBL" id="JAACJM010000030">
    <property type="protein sequence ID" value="KAF5364926.1"/>
    <property type="molecule type" value="Genomic_DNA"/>
</dbReference>
<gene>
    <name evidence="3" type="ORF">D9758_008185</name>
</gene>